<evidence type="ECO:0000313" key="2">
    <source>
        <dbReference type="EMBL" id="TSB05078.1"/>
    </source>
</evidence>
<feature type="transmembrane region" description="Helical" evidence="1">
    <location>
        <begin position="77"/>
        <end position="97"/>
    </location>
</feature>
<organism evidence="2 3">
    <name type="scientific">Sphingorhabdus contaminans</name>
    <dbReference type="NCBI Taxonomy" id="1343899"/>
    <lineage>
        <taxon>Bacteria</taxon>
        <taxon>Pseudomonadati</taxon>
        <taxon>Pseudomonadota</taxon>
        <taxon>Alphaproteobacteria</taxon>
        <taxon>Sphingomonadales</taxon>
        <taxon>Sphingomonadaceae</taxon>
        <taxon>Sphingorhabdus</taxon>
    </lineage>
</organism>
<feature type="transmembrane region" description="Helical" evidence="1">
    <location>
        <begin position="109"/>
        <end position="127"/>
    </location>
</feature>
<name>A0A553WK84_9SPHN</name>
<dbReference type="OrthoDB" id="7572282at2"/>
<accession>A0A553WK84</accession>
<evidence type="ECO:0000313" key="3">
    <source>
        <dbReference type="Proteomes" id="UP000320160"/>
    </source>
</evidence>
<keyword evidence="1" id="KW-0472">Membrane</keyword>
<feature type="transmembrane region" description="Helical" evidence="1">
    <location>
        <begin position="45"/>
        <end position="65"/>
    </location>
</feature>
<protein>
    <submittedName>
        <fullName evidence="2">Uncharacterized protein</fullName>
    </submittedName>
</protein>
<feature type="transmembrane region" description="Helical" evidence="1">
    <location>
        <begin position="7"/>
        <end position="25"/>
    </location>
</feature>
<dbReference type="AlphaFoldDB" id="A0A553WK84"/>
<sequence length="129" mass="14417">MELIFEFIFQFVVEILLQAFLEMLVELGFRSTADTLKQPRNPALSTIGFAILGAIAGGLSLLILPHSAIQDPDFRRANLFLTPILVGLIMMLVGTIREKKGQNLVHLDKFGYAFVFAFAMALVRYIWAA</sequence>
<proteinExistence type="predicted"/>
<dbReference type="RefSeq" id="WP_143775994.1">
    <property type="nucleotide sequence ID" value="NZ_VKKU01000001.1"/>
</dbReference>
<comment type="caution">
    <text evidence="2">The sequence shown here is derived from an EMBL/GenBank/DDBJ whole genome shotgun (WGS) entry which is preliminary data.</text>
</comment>
<keyword evidence="1" id="KW-1133">Transmembrane helix</keyword>
<evidence type="ECO:0000256" key="1">
    <source>
        <dbReference type="SAM" id="Phobius"/>
    </source>
</evidence>
<reference evidence="2 3" key="1">
    <citation type="submission" date="2019-07" db="EMBL/GenBank/DDBJ databases">
        <authorList>
            <person name="Park M."/>
        </authorList>
    </citation>
    <scope>NUCLEOTIDE SEQUENCE [LARGE SCALE GENOMIC DNA]</scope>
    <source>
        <strain evidence="2 3">KCTC32445</strain>
    </source>
</reference>
<keyword evidence="3" id="KW-1185">Reference proteome</keyword>
<dbReference type="Proteomes" id="UP000320160">
    <property type="component" value="Unassembled WGS sequence"/>
</dbReference>
<dbReference type="EMBL" id="VKKU01000001">
    <property type="protein sequence ID" value="TSB05078.1"/>
    <property type="molecule type" value="Genomic_DNA"/>
</dbReference>
<keyword evidence="1" id="KW-0812">Transmembrane</keyword>
<gene>
    <name evidence="2" type="ORF">FOM92_06780</name>
</gene>